<dbReference type="GO" id="GO:0005634">
    <property type="term" value="C:nucleus"/>
    <property type="evidence" value="ECO:0007669"/>
    <property type="project" value="UniProtKB-SubCell"/>
</dbReference>
<dbReference type="Proteomes" id="UP001085076">
    <property type="component" value="Miscellaneous, Linkage group lg02"/>
</dbReference>
<dbReference type="InterPro" id="IPR004330">
    <property type="entry name" value="FAR1_DNA_bnd_dom"/>
</dbReference>
<evidence type="ECO:0000313" key="11">
    <source>
        <dbReference type="Proteomes" id="UP001085076"/>
    </source>
</evidence>
<evidence type="ECO:0000256" key="6">
    <source>
        <dbReference type="RuleBase" id="RU367018"/>
    </source>
</evidence>
<dbReference type="OrthoDB" id="2402896at2759"/>
<dbReference type="InterPro" id="IPR006564">
    <property type="entry name" value="Znf_PMZ"/>
</dbReference>
<keyword evidence="11" id="KW-1185">Reference proteome</keyword>
<dbReference type="GO" id="GO:0006355">
    <property type="term" value="P:regulation of DNA-templated transcription"/>
    <property type="evidence" value="ECO:0007669"/>
    <property type="project" value="UniProtKB-UniRule"/>
</dbReference>
<comment type="subcellular location">
    <subcellularLocation>
        <location evidence="6">Nucleus</location>
    </subcellularLocation>
</comment>
<name>A0A9D5HLL1_9LILI</name>
<comment type="similarity">
    <text evidence="1 6">Belongs to the FHY3/FAR1 family.</text>
</comment>
<evidence type="ECO:0000256" key="3">
    <source>
        <dbReference type="ARBA" id="ARBA00022771"/>
    </source>
</evidence>
<reference evidence="10" key="1">
    <citation type="submission" date="2021-03" db="EMBL/GenBank/DDBJ databases">
        <authorList>
            <person name="Li Z."/>
            <person name="Yang C."/>
        </authorList>
    </citation>
    <scope>NUCLEOTIDE SEQUENCE</scope>
    <source>
        <strain evidence="10">Dzin_1.0</strain>
        <tissue evidence="10">Leaf</tissue>
    </source>
</reference>
<dbReference type="InterPro" id="IPR031052">
    <property type="entry name" value="FHY3/FAR1"/>
</dbReference>
<dbReference type="AlphaFoldDB" id="A0A9D5HLL1"/>
<feature type="region of interest" description="Disordered" evidence="8">
    <location>
        <begin position="598"/>
        <end position="661"/>
    </location>
</feature>
<dbReference type="GO" id="GO:0008270">
    <property type="term" value="F:zinc ion binding"/>
    <property type="evidence" value="ECO:0007669"/>
    <property type="project" value="UniProtKB-UniRule"/>
</dbReference>
<dbReference type="Pfam" id="PF03101">
    <property type="entry name" value="FAR1"/>
    <property type="match status" value="1"/>
</dbReference>
<dbReference type="PANTHER" id="PTHR31669:SF162">
    <property type="entry name" value="PROTEIN FAR1-RELATED SEQUENCE"/>
    <property type="match status" value="1"/>
</dbReference>
<accession>A0A9D5HLL1</accession>
<dbReference type="InterPro" id="IPR018289">
    <property type="entry name" value="MULE_transposase_dom"/>
</dbReference>
<dbReference type="SMART" id="SM00575">
    <property type="entry name" value="ZnF_PMZ"/>
    <property type="match status" value="1"/>
</dbReference>
<evidence type="ECO:0000256" key="2">
    <source>
        <dbReference type="ARBA" id="ARBA00022723"/>
    </source>
</evidence>
<evidence type="ECO:0000259" key="9">
    <source>
        <dbReference type="PROSITE" id="PS50966"/>
    </source>
</evidence>
<organism evidence="10 11">
    <name type="scientific">Dioscorea zingiberensis</name>
    <dbReference type="NCBI Taxonomy" id="325984"/>
    <lineage>
        <taxon>Eukaryota</taxon>
        <taxon>Viridiplantae</taxon>
        <taxon>Streptophyta</taxon>
        <taxon>Embryophyta</taxon>
        <taxon>Tracheophyta</taxon>
        <taxon>Spermatophyta</taxon>
        <taxon>Magnoliopsida</taxon>
        <taxon>Liliopsida</taxon>
        <taxon>Dioscoreales</taxon>
        <taxon>Dioscoreaceae</taxon>
        <taxon>Dioscorea</taxon>
    </lineage>
</organism>
<evidence type="ECO:0000313" key="10">
    <source>
        <dbReference type="EMBL" id="KAJ0980417.1"/>
    </source>
</evidence>
<dbReference type="InterPro" id="IPR007527">
    <property type="entry name" value="Znf_SWIM"/>
</dbReference>
<gene>
    <name evidence="10" type="ORF">J5N97_008672</name>
</gene>
<keyword evidence="6" id="KW-0539">Nucleus</keyword>
<evidence type="ECO:0000256" key="5">
    <source>
        <dbReference type="PROSITE-ProRule" id="PRU00325"/>
    </source>
</evidence>
<dbReference type="EMBL" id="JAGGNH010000002">
    <property type="protein sequence ID" value="KAJ0980417.1"/>
    <property type="molecule type" value="Genomic_DNA"/>
</dbReference>
<reference evidence="10" key="2">
    <citation type="journal article" date="2022" name="Hortic Res">
        <title>The genome of Dioscorea zingiberensis sheds light on the biosynthesis, origin and evolution of the medicinally important diosgenin saponins.</title>
        <authorList>
            <person name="Li Y."/>
            <person name="Tan C."/>
            <person name="Li Z."/>
            <person name="Guo J."/>
            <person name="Li S."/>
            <person name="Chen X."/>
            <person name="Wang C."/>
            <person name="Dai X."/>
            <person name="Yang H."/>
            <person name="Song W."/>
            <person name="Hou L."/>
            <person name="Xu J."/>
            <person name="Tong Z."/>
            <person name="Xu A."/>
            <person name="Yuan X."/>
            <person name="Wang W."/>
            <person name="Yang Q."/>
            <person name="Chen L."/>
            <person name="Sun Z."/>
            <person name="Wang K."/>
            <person name="Pan B."/>
            <person name="Chen J."/>
            <person name="Bao Y."/>
            <person name="Liu F."/>
            <person name="Qi X."/>
            <person name="Gang D.R."/>
            <person name="Wen J."/>
            <person name="Li J."/>
        </authorList>
    </citation>
    <scope>NUCLEOTIDE SEQUENCE</scope>
    <source>
        <strain evidence="10">Dzin_1.0</strain>
    </source>
</reference>
<comment type="caution">
    <text evidence="10">The sequence shown here is derived from an EMBL/GenBank/DDBJ whole genome shotgun (WGS) entry which is preliminary data.</text>
</comment>
<proteinExistence type="inferred from homology"/>
<dbReference type="PANTHER" id="PTHR31669">
    <property type="entry name" value="PROTEIN FAR1-RELATED SEQUENCE 10-RELATED"/>
    <property type="match status" value="1"/>
</dbReference>
<evidence type="ECO:0000256" key="4">
    <source>
        <dbReference type="ARBA" id="ARBA00022833"/>
    </source>
</evidence>
<feature type="domain" description="SWIM-type" evidence="9">
    <location>
        <begin position="463"/>
        <end position="510"/>
    </location>
</feature>
<dbReference type="PROSITE" id="PS50966">
    <property type="entry name" value="ZF_SWIM"/>
    <property type="match status" value="1"/>
</dbReference>
<comment type="function">
    <text evidence="6">Putative transcription activator involved in regulating light control of development.</text>
</comment>
<keyword evidence="7" id="KW-0175">Coiled coil</keyword>
<evidence type="ECO:0000256" key="7">
    <source>
        <dbReference type="SAM" id="Coils"/>
    </source>
</evidence>
<dbReference type="Pfam" id="PF10551">
    <property type="entry name" value="MULE"/>
    <property type="match status" value="1"/>
</dbReference>
<keyword evidence="2 6" id="KW-0479">Metal-binding</keyword>
<evidence type="ECO:0000256" key="1">
    <source>
        <dbReference type="ARBA" id="ARBA00005889"/>
    </source>
</evidence>
<dbReference type="Pfam" id="PF04434">
    <property type="entry name" value="SWIM"/>
    <property type="match status" value="1"/>
</dbReference>
<keyword evidence="3 5" id="KW-0863">Zinc-finger</keyword>
<protein>
    <recommendedName>
        <fullName evidence="6">Protein FAR1-RELATED SEQUENCE</fullName>
    </recommendedName>
</protein>
<feature type="coiled-coil region" evidence="7">
    <location>
        <begin position="566"/>
        <end position="593"/>
    </location>
</feature>
<feature type="compositionally biased region" description="Polar residues" evidence="8">
    <location>
        <begin position="606"/>
        <end position="615"/>
    </location>
</feature>
<sequence>MVFKNEDKAYEFYIKYAGNVGFSVRKGWWDKSARNVTRSRVYVCSREGFRPKNAVNDGKKPRPETRTGCQARMTIKITPFGKYEVAEFIPDHNHELAAPLDIQMLRSQRLLAKTQSAGLQNVHLIPAEYKNYLRSKRIKDMKLGDAGAMMEYLQKMKGHNPSFFYAIQVDVDDQLSNIFWADANSQLDCYYFGDVVCFDTTYRVNDYGRPLALFLGVNHHKQIVIFAAALLYDETMESFKWLFETFKSAMCGKQPKTILTDRCSTIGDAVRAVWPGTVHCLCAWHAYQSASKHLSHLFQDSGMFSHDLGRCIFDMEDEDEFLSAWESMVEKYDLKDDEWLTKLYDDRDKWAPAYVRETFCAGVGDVLRRETYTSLLKESLSLDKDLHEFFKQYDKLVDERRYAERQADYHAGQGNPRLPPLRVLWEAANVFTPAVFEDFRKEFELFMNCTIYACGVVGSISEYEVTVKEKTKGHSVRFDSSDGTLTCSCKKFEFIGIPCCHALKVLDFRNIKELPPHYILRRWRKDAKTGSIRESDGSAFDYTARSSLPKRYNSLCRILYRIAAKAAENAEAYDFLENQSDQLLEQVERILQTRLLEKPSPGNALKGQTQNTVQMENDDNGETQRLGGKKKKDGSTSKKNQTRLEVNKKNKGRKGLSERCV</sequence>
<evidence type="ECO:0000256" key="8">
    <source>
        <dbReference type="SAM" id="MobiDB-lite"/>
    </source>
</evidence>
<keyword evidence="4 6" id="KW-0862">Zinc</keyword>